<evidence type="ECO:0000313" key="2">
    <source>
        <dbReference type="Proteomes" id="UP000077202"/>
    </source>
</evidence>
<proteinExistence type="predicted"/>
<keyword evidence="2" id="KW-1185">Reference proteome</keyword>
<sequence length="146" mass="16167">MFASAVRFMAKKAKGGRKKVDKPAGMNIGVEGETWSGRLREIVKEHGPLNVSSYWEHAKDTGLRSKRHMKIILKWMRGQNHIKLICNHIGDKRSPTDKEFLYTYVVPKSERLAMGMGSGTGEEATGDNGLKDIAALADEAPASLQK</sequence>
<name>A0A176W8E2_MARPO</name>
<protein>
    <submittedName>
        <fullName evidence="1">Uncharacterized protein</fullName>
    </submittedName>
</protein>
<dbReference type="Proteomes" id="UP000077202">
    <property type="component" value="Unassembled WGS sequence"/>
</dbReference>
<comment type="caution">
    <text evidence="1">The sequence shown here is derived from an EMBL/GenBank/DDBJ whole genome shotgun (WGS) entry which is preliminary data.</text>
</comment>
<evidence type="ECO:0000313" key="1">
    <source>
        <dbReference type="EMBL" id="OAE28881.1"/>
    </source>
</evidence>
<dbReference type="PANTHER" id="PTHR35110">
    <property type="entry name" value="EXPRESSED PROTEIN"/>
    <property type="match status" value="1"/>
</dbReference>
<dbReference type="EMBL" id="LVLJ01001637">
    <property type="protein sequence ID" value="OAE28881.1"/>
    <property type="molecule type" value="Genomic_DNA"/>
</dbReference>
<accession>A0A176W8E2</accession>
<organism evidence="1 2">
    <name type="scientific">Marchantia polymorpha subsp. ruderalis</name>
    <dbReference type="NCBI Taxonomy" id="1480154"/>
    <lineage>
        <taxon>Eukaryota</taxon>
        <taxon>Viridiplantae</taxon>
        <taxon>Streptophyta</taxon>
        <taxon>Embryophyta</taxon>
        <taxon>Marchantiophyta</taxon>
        <taxon>Marchantiopsida</taxon>
        <taxon>Marchantiidae</taxon>
        <taxon>Marchantiales</taxon>
        <taxon>Marchantiaceae</taxon>
        <taxon>Marchantia</taxon>
    </lineage>
</organism>
<dbReference type="AlphaFoldDB" id="A0A176W8E2"/>
<gene>
    <name evidence="1" type="ORF">AXG93_2255s1130</name>
</gene>
<dbReference type="PANTHER" id="PTHR35110:SF1">
    <property type="entry name" value="EXPRESSED PROTEIN"/>
    <property type="match status" value="1"/>
</dbReference>
<reference evidence="1" key="1">
    <citation type="submission" date="2016-03" db="EMBL/GenBank/DDBJ databases">
        <title>Mechanisms controlling the formation of the plant cell surface in tip-growing cells are functionally conserved among land plants.</title>
        <authorList>
            <person name="Honkanen S."/>
            <person name="Jones V.A."/>
            <person name="Morieri G."/>
            <person name="Champion C."/>
            <person name="Hetherington A.J."/>
            <person name="Kelly S."/>
            <person name="Saint-Marcoux D."/>
            <person name="Proust H."/>
            <person name="Prescott H."/>
            <person name="Dolan L."/>
        </authorList>
    </citation>
    <scope>NUCLEOTIDE SEQUENCE [LARGE SCALE GENOMIC DNA]</scope>
    <source>
        <tissue evidence="1">Whole gametophyte</tissue>
    </source>
</reference>